<dbReference type="AlphaFoldDB" id="A0A7S0A2K7"/>
<organism evidence="2">
    <name type="scientific">Pyrodinium bahamense</name>
    <dbReference type="NCBI Taxonomy" id="73915"/>
    <lineage>
        <taxon>Eukaryota</taxon>
        <taxon>Sar</taxon>
        <taxon>Alveolata</taxon>
        <taxon>Dinophyceae</taxon>
        <taxon>Gonyaulacales</taxon>
        <taxon>Pyrocystaceae</taxon>
        <taxon>Pyrodinium</taxon>
    </lineage>
</organism>
<reference evidence="2" key="1">
    <citation type="submission" date="2021-01" db="EMBL/GenBank/DDBJ databases">
        <authorList>
            <person name="Corre E."/>
            <person name="Pelletier E."/>
            <person name="Niang G."/>
            <person name="Scheremetjew M."/>
            <person name="Finn R."/>
            <person name="Kale V."/>
            <person name="Holt S."/>
            <person name="Cochrane G."/>
            <person name="Meng A."/>
            <person name="Brown T."/>
            <person name="Cohen L."/>
        </authorList>
    </citation>
    <scope>NUCLEOTIDE SEQUENCE</scope>
    <source>
        <strain evidence="2">Pbaha01</strain>
    </source>
</reference>
<feature type="transmembrane region" description="Helical" evidence="1">
    <location>
        <begin position="220"/>
        <end position="241"/>
    </location>
</feature>
<keyword evidence="1" id="KW-0472">Membrane</keyword>
<protein>
    <submittedName>
        <fullName evidence="2">Uncharacterized protein</fullName>
    </submittedName>
</protein>
<feature type="transmembrane region" description="Helical" evidence="1">
    <location>
        <begin position="261"/>
        <end position="284"/>
    </location>
</feature>
<evidence type="ECO:0000313" key="2">
    <source>
        <dbReference type="EMBL" id="CAD8351334.1"/>
    </source>
</evidence>
<keyword evidence="1" id="KW-0812">Transmembrane</keyword>
<keyword evidence="1" id="KW-1133">Transmembrane helix</keyword>
<feature type="transmembrane region" description="Helical" evidence="1">
    <location>
        <begin position="166"/>
        <end position="185"/>
    </location>
</feature>
<proteinExistence type="predicted"/>
<evidence type="ECO:0000256" key="1">
    <source>
        <dbReference type="SAM" id="Phobius"/>
    </source>
</evidence>
<feature type="transmembrane region" description="Helical" evidence="1">
    <location>
        <begin position="430"/>
        <end position="453"/>
    </location>
</feature>
<accession>A0A7S0A2K7</accession>
<gene>
    <name evidence="2" type="ORF">PBAH0796_LOCUS6701</name>
</gene>
<dbReference type="EMBL" id="HBEG01011273">
    <property type="protein sequence ID" value="CAD8351334.1"/>
    <property type="molecule type" value="Transcribed_RNA"/>
</dbReference>
<name>A0A7S0A2K7_9DINO</name>
<sequence length="458" mass="53081">MLTQRLSESVEKVDDDYRRLYRIMMQELTDYTTTRRGHRYYSMLWASMAPKGNIYRRNGLFAEHRKHSEDLWVQMYELADKHQGLLGGCDVSREQRADRLYQAMIHAKVIGCAQQYPGEPEFKDPEMLQDQGFLPLQEWLREKTWRFGPFLLNRDPEVRQQDAKHITMALGVFGLQVIAPFLIFLNRWHQKTNYLRPWESLKEHLTWKQLFCMGTTLSDVLTTIMGVLLLFVIIFMVRCYVKEQIESATKSGKLPTDAGWFLMGIFANAWSCCFICLDIPLLFWSEETPTNIVLDSMTLLFLFKLDDLSDILCSYLNLTDEDFQRLASWNSALLSQCPVRLEDLIVADAASLGELWSIRYDKTGRLCTTKGGQCLMRLSHGVSDATATPHSETSPLAAHKRHQCGQRIIYCPSAGRLYELPSMLACSMLMMWNLVSWLLAVVQFIIPLGWYLINKRCF</sequence>